<keyword evidence="1" id="KW-0175">Coiled coil</keyword>
<evidence type="ECO:0000256" key="2">
    <source>
        <dbReference type="SAM" id="MobiDB-lite"/>
    </source>
</evidence>
<accession>A0ABQ5AXJ3</accession>
<evidence type="ECO:0000313" key="3">
    <source>
        <dbReference type="EMBL" id="GJT05709.1"/>
    </source>
</evidence>
<proteinExistence type="predicted"/>
<comment type="caution">
    <text evidence="3">The sequence shown here is derived from an EMBL/GenBank/DDBJ whole genome shotgun (WGS) entry which is preliminary data.</text>
</comment>
<sequence length="604" mass="68130">MVRSGPCQSGPVRSEEHEEEEEVHAEQHIETKDTSAPQPPSPKTVRIQDLSTKILLLQSHNLKLEKEKANAEAEVAFFSAQPSYPNVEQLTELLQLSTPTELKELLSKFQDISGEIKDLKKYVEGLEIKIPGDLKVLPGKLEEFQSSITSLTTQVANIKNLQLELPAEFLALPGKVSSIQVQLSKLKTLDALPNLLNRVTEALDRFAQAIENASTKTGGHSVLLAGQACTHPAEGEKNTQQVTISQLFQRKAAKDDAKANLNTQPIPTTSPITTTVIPPVTTTVQFQSPFLSSPPQERQGQACSMVESSKKKYLKKFDFVTKKGDHVHYVHLTKEQIKEQKRIEESVKADLAKKKKKREKKRKGSHYTEGYWDDGSNEIIPNFKASDLNLSEWREIDFNKPLGEQDPIIKLNDLARKKRKHADDIHDYFRSTKKYKSSVQYKDHLAGTVLKEPTLVSASVLQVLRSSGIFTSVYVAVQILKKALARALIQLGWQFQAERCFENRPSMLKKGMYDSWKTRIMLYIKGKENGDMLLDSIKNGTSKLEKEITIKYIDGFTDIKTPDDLAPKERLRYDSDIKAVNLILLGLPVDIYTLINHYQTTKEI</sequence>
<keyword evidence="4" id="KW-1185">Reference proteome</keyword>
<reference evidence="3" key="1">
    <citation type="journal article" date="2022" name="Int. J. Mol. Sci.">
        <title>Draft Genome of Tanacetum Coccineum: Genomic Comparison of Closely Related Tanacetum-Family Plants.</title>
        <authorList>
            <person name="Yamashiro T."/>
            <person name="Shiraishi A."/>
            <person name="Nakayama K."/>
            <person name="Satake H."/>
        </authorList>
    </citation>
    <scope>NUCLEOTIDE SEQUENCE</scope>
</reference>
<evidence type="ECO:0000256" key="1">
    <source>
        <dbReference type="SAM" id="Coils"/>
    </source>
</evidence>
<evidence type="ECO:0000313" key="4">
    <source>
        <dbReference type="Proteomes" id="UP001151760"/>
    </source>
</evidence>
<organism evidence="3 4">
    <name type="scientific">Tanacetum coccineum</name>
    <dbReference type="NCBI Taxonomy" id="301880"/>
    <lineage>
        <taxon>Eukaryota</taxon>
        <taxon>Viridiplantae</taxon>
        <taxon>Streptophyta</taxon>
        <taxon>Embryophyta</taxon>
        <taxon>Tracheophyta</taxon>
        <taxon>Spermatophyta</taxon>
        <taxon>Magnoliopsida</taxon>
        <taxon>eudicotyledons</taxon>
        <taxon>Gunneridae</taxon>
        <taxon>Pentapetalae</taxon>
        <taxon>asterids</taxon>
        <taxon>campanulids</taxon>
        <taxon>Asterales</taxon>
        <taxon>Asteraceae</taxon>
        <taxon>Asteroideae</taxon>
        <taxon>Anthemideae</taxon>
        <taxon>Anthemidinae</taxon>
        <taxon>Tanacetum</taxon>
    </lineage>
</organism>
<feature type="coiled-coil region" evidence="1">
    <location>
        <begin position="54"/>
        <end position="81"/>
    </location>
</feature>
<feature type="compositionally biased region" description="Basic and acidic residues" evidence="2">
    <location>
        <begin position="24"/>
        <end position="33"/>
    </location>
</feature>
<gene>
    <name evidence="3" type="ORF">Tco_0840171</name>
</gene>
<reference evidence="3" key="2">
    <citation type="submission" date="2022-01" db="EMBL/GenBank/DDBJ databases">
        <authorList>
            <person name="Yamashiro T."/>
            <person name="Shiraishi A."/>
            <person name="Satake H."/>
            <person name="Nakayama K."/>
        </authorList>
    </citation>
    <scope>NUCLEOTIDE SEQUENCE</scope>
</reference>
<dbReference type="Gene3D" id="1.20.5.170">
    <property type="match status" value="1"/>
</dbReference>
<dbReference type="EMBL" id="BQNB010012609">
    <property type="protein sequence ID" value="GJT05709.1"/>
    <property type="molecule type" value="Genomic_DNA"/>
</dbReference>
<dbReference type="Proteomes" id="UP001151760">
    <property type="component" value="Unassembled WGS sequence"/>
</dbReference>
<feature type="region of interest" description="Disordered" evidence="2">
    <location>
        <begin position="1"/>
        <end position="45"/>
    </location>
</feature>
<name>A0ABQ5AXJ3_9ASTR</name>
<protein>
    <submittedName>
        <fullName evidence="3">Uncharacterized protein</fullName>
    </submittedName>
</protein>